<dbReference type="Proteomes" id="UP000250235">
    <property type="component" value="Unassembled WGS sequence"/>
</dbReference>
<reference evidence="1 2" key="1">
    <citation type="journal article" date="2015" name="Proc. Natl. Acad. Sci. U.S.A.">
        <title>The resurrection genome of Boea hygrometrica: A blueprint for survival of dehydration.</title>
        <authorList>
            <person name="Xiao L."/>
            <person name="Yang G."/>
            <person name="Zhang L."/>
            <person name="Yang X."/>
            <person name="Zhao S."/>
            <person name="Ji Z."/>
            <person name="Zhou Q."/>
            <person name="Hu M."/>
            <person name="Wang Y."/>
            <person name="Chen M."/>
            <person name="Xu Y."/>
            <person name="Jin H."/>
            <person name="Xiao X."/>
            <person name="Hu G."/>
            <person name="Bao F."/>
            <person name="Hu Y."/>
            <person name="Wan P."/>
            <person name="Li L."/>
            <person name="Deng X."/>
            <person name="Kuang T."/>
            <person name="Xiang C."/>
            <person name="Zhu J.K."/>
            <person name="Oliver M.J."/>
            <person name="He Y."/>
        </authorList>
    </citation>
    <scope>NUCLEOTIDE SEQUENCE [LARGE SCALE GENOMIC DNA]</scope>
    <source>
        <strain evidence="2">cv. XS01</strain>
    </source>
</reference>
<protein>
    <submittedName>
        <fullName evidence="1">Uncharacterized protein</fullName>
    </submittedName>
</protein>
<name>A0A2Z7DCE1_9LAMI</name>
<dbReference type="AlphaFoldDB" id="A0A2Z7DCE1"/>
<sequence>MRNTDPRTQKQEKKHEVWQLKLTITARWYPDTKNLLVTTLMIALDLSGTTHLSSDHNVDLNQILRASPTRRSTTLNWYQSKELSRTSSTPPVLIQTVAGIDDNLLEKGSVNSNYRGFAKKKKREIGVEKYAKYRSTLKLKSSMCVRGEHILRISRSKVQLVVFLRDPNLLLIPNDQISNHVNRLGSEDLRDLSFRDHSKLR</sequence>
<organism evidence="1 2">
    <name type="scientific">Dorcoceras hygrometricum</name>
    <dbReference type="NCBI Taxonomy" id="472368"/>
    <lineage>
        <taxon>Eukaryota</taxon>
        <taxon>Viridiplantae</taxon>
        <taxon>Streptophyta</taxon>
        <taxon>Embryophyta</taxon>
        <taxon>Tracheophyta</taxon>
        <taxon>Spermatophyta</taxon>
        <taxon>Magnoliopsida</taxon>
        <taxon>eudicotyledons</taxon>
        <taxon>Gunneridae</taxon>
        <taxon>Pentapetalae</taxon>
        <taxon>asterids</taxon>
        <taxon>lamiids</taxon>
        <taxon>Lamiales</taxon>
        <taxon>Gesneriaceae</taxon>
        <taxon>Didymocarpoideae</taxon>
        <taxon>Trichosporeae</taxon>
        <taxon>Loxocarpinae</taxon>
        <taxon>Dorcoceras</taxon>
    </lineage>
</organism>
<dbReference type="EMBL" id="KQ987739">
    <property type="protein sequence ID" value="KZV56964.1"/>
    <property type="molecule type" value="Genomic_DNA"/>
</dbReference>
<keyword evidence="2" id="KW-1185">Reference proteome</keyword>
<evidence type="ECO:0000313" key="2">
    <source>
        <dbReference type="Proteomes" id="UP000250235"/>
    </source>
</evidence>
<evidence type="ECO:0000313" key="1">
    <source>
        <dbReference type="EMBL" id="KZV56964.1"/>
    </source>
</evidence>
<gene>
    <name evidence="1" type="ORF">F511_19906</name>
</gene>
<accession>A0A2Z7DCE1</accession>
<proteinExistence type="predicted"/>